<organism evidence="6 7">
    <name type="scientific">Smittium megazygosporum</name>
    <dbReference type="NCBI Taxonomy" id="133381"/>
    <lineage>
        <taxon>Eukaryota</taxon>
        <taxon>Fungi</taxon>
        <taxon>Fungi incertae sedis</taxon>
        <taxon>Zoopagomycota</taxon>
        <taxon>Kickxellomycotina</taxon>
        <taxon>Harpellomycetes</taxon>
        <taxon>Harpellales</taxon>
        <taxon>Legeriomycetaceae</taxon>
        <taxon>Smittium</taxon>
    </lineage>
</organism>
<dbReference type="SUPFAM" id="SSF48371">
    <property type="entry name" value="ARM repeat"/>
    <property type="match status" value="2"/>
</dbReference>
<comment type="subcellular location">
    <subcellularLocation>
        <location evidence="1">Cytoplasm</location>
    </subcellularLocation>
</comment>
<feature type="domain" description="MIF4G" evidence="5">
    <location>
        <begin position="711"/>
        <end position="941"/>
    </location>
</feature>
<gene>
    <name evidence="6" type="ORF">BB560_000408</name>
</gene>
<dbReference type="Pfam" id="PF04050">
    <property type="entry name" value="Upf2"/>
    <property type="match status" value="1"/>
</dbReference>
<dbReference type="STRING" id="133381.A0A2T9ZKH0"/>
<dbReference type="InterPro" id="IPR007193">
    <property type="entry name" value="Upf2/Nmd2_C"/>
</dbReference>
<dbReference type="GO" id="GO:0005737">
    <property type="term" value="C:cytoplasm"/>
    <property type="evidence" value="ECO:0007669"/>
    <property type="project" value="UniProtKB-SubCell"/>
</dbReference>
<evidence type="ECO:0000259" key="5">
    <source>
        <dbReference type="SMART" id="SM00543"/>
    </source>
</evidence>
<dbReference type="EMBL" id="MBFS01000043">
    <property type="protein sequence ID" value="PVV05071.1"/>
    <property type="molecule type" value="Genomic_DNA"/>
</dbReference>
<dbReference type="SMART" id="SM00543">
    <property type="entry name" value="MIF4G"/>
    <property type="match status" value="2"/>
</dbReference>
<dbReference type="GO" id="GO:0035145">
    <property type="term" value="C:exon-exon junction complex"/>
    <property type="evidence" value="ECO:0007669"/>
    <property type="project" value="TreeGrafter"/>
</dbReference>
<dbReference type="OrthoDB" id="27832at2759"/>
<evidence type="ECO:0000256" key="3">
    <source>
        <dbReference type="SAM" id="Coils"/>
    </source>
</evidence>
<keyword evidence="2" id="KW-0963">Cytoplasm</keyword>
<dbReference type="Pfam" id="PF02854">
    <property type="entry name" value="MIF4G"/>
    <property type="match status" value="2"/>
</dbReference>
<dbReference type="Proteomes" id="UP000245609">
    <property type="component" value="Unassembled WGS sequence"/>
</dbReference>
<dbReference type="InterPro" id="IPR003890">
    <property type="entry name" value="MIF4G-like_typ-3"/>
</dbReference>
<proteinExistence type="predicted"/>
<dbReference type="InterPro" id="IPR039762">
    <property type="entry name" value="Nmd2/UPF2"/>
</dbReference>
<protein>
    <recommendedName>
        <fullName evidence="5">MIF4G domain-containing protein</fullName>
    </recommendedName>
</protein>
<dbReference type="GO" id="GO:0000184">
    <property type="term" value="P:nuclear-transcribed mRNA catabolic process, nonsense-mediated decay"/>
    <property type="evidence" value="ECO:0007669"/>
    <property type="project" value="InterPro"/>
</dbReference>
<feature type="region of interest" description="Disordered" evidence="4">
    <location>
        <begin position="478"/>
        <end position="500"/>
    </location>
</feature>
<keyword evidence="3" id="KW-0175">Coiled coil</keyword>
<feature type="region of interest" description="Disordered" evidence="4">
    <location>
        <begin position="1168"/>
        <end position="1209"/>
    </location>
</feature>
<accession>A0A2T9ZKH0</accession>
<keyword evidence="7" id="KW-1185">Reference proteome</keyword>
<dbReference type="Gene3D" id="1.25.40.180">
    <property type="match status" value="3"/>
</dbReference>
<evidence type="ECO:0000256" key="2">
    <source>
        <dbReference type="ARBA" id="ARBA00022490"/>
    </source>
</evidence>
<dbReference type="PANTHER" id="PTHR12839">
    <property type="entry name" value="NONSENSE-MEDIATED MRNA DECAY PROTEIN 2 UP-FRAMESHIFT SUPPRESSOR 2"/>
    <property type="match status" value="1"/>
</dbReference>
<evidence type="ECO:0000313" key="7">
    <source>
        <dbReference type="Proteomes" id="UP000245609"/>
    </source>
</evidence>
<feature type="domain" description="MIF4G" evidence="5">
    <location>
        <begin position="506"/>
        <end position="695"/>
    </location>
</feature>
<evidence type="ECO:0000313" key="6">
    <source>
        <dbReference type="EMBL" id="PVV05071.1"/>
    </source>
</evidence>
<name>A0A2T9ZKH0_9FUNG</name>
<evidence type="ECO:0000256" key="1">
    <source>
        <dbReference type="ARBA" id="ARBA00004496"/>
    </source>
</evidence>
<reference evidence="6 7" key="1">
    <citation type="journal article" date="2018" name="MBio">
        <title>Comparative Genomics Reveals the Core Gene Toolbox for the Fungus-Insect Symbiosis.</title>
        <authorList>
            <person name="Wang Y."/>
            <person name="Stata M."/>
            <person name="Wang W."/>
            <person name="Stajich J.E."/>
            <person name="White M.M."/>
            <person name="Moncalvo J.M."/>
        </authorList>
    </citation>
    <scope>NUCLEOTIDE SEQUENCE [LARGE SCALE GENOMIC DNA]</scope>
    <source>
        <strain evidence="6 7">SC-DP-2</strain>
    </source>
</reference>
<comment type="caution">
    <text evidence="6">The sequence shown here is derived from an EMBL/GenBank/DDBJ whole genome shotgun (WGS) entry which is preliminary data.</text>
</comment>
<feature type="coiled-coil region" evidence="3">
    <location>
        <begin position="293"/>
        <end position="320"/>
    </location>
</feature>
<dbReference type="InterPro" id="IPR016024">
    <property type="entry name" value="ARM-type_fold"/>
</dbReference>
<dbReference type="PANTHER" id="PTHR12839:SF7">
    <property type="entry name" value="REGULATOR OF NONSENSE TRANSCRIPTS 2"/>
    <property type="match status" value="1"/>
</dbReference>
<dbReference type="GO" id="GO:0003723">
    <property type="term" value="F:RNA binding"/>
    <property type="evidence" value="ECO:0007669"/>
    <property type="project" value="InterPro"/>
</dbReference>
<sequence>MPPANLSNRLERVLRLRKLNIEAWQGQHDVDEKDLIATMKKNTSFIKKCKSGINPENSAQMIKDVKSLQLSKYLSEIISAVTEGITRISSIQDINATVEVISALHQRFKKSFTPKLIVSIINQLLDSKKTLPAEPVHDSKDKDEISRVSKIKTQLRIFYEMYLSGVLWKIDTNEIALEGIDKTMVSNNTQLFASKSSKLAKPSSTDKQLGYTNLYFVLSEIFSSDLRKANIVAANYFAKVFFKDFGNIKDTGLDNFLSDIFCVEGQTQIITKDQIILIKNLFSDYWGSGCKLLTSLNKLLQKLEKNNKDMLYNKGTLSEERKAKFDNLSKLFIFMKENMENFSEIVGLDMIELSNESDDKAVEVYFDKQNMTDKSTLSSRIWVDEEERQFYTSILDIQLFIPQDFLVSNGLKKSTSPELDVNKELQLGTEKESDAGASLDAEESINNLDNGLENTSQDYEDFILNQKIQIEKKIDSTNAETETLSTDKSEQSKDGLLNNTSPSARLQNVILTLPYLSSREKVDELAVEYVLASVKQSHKKIISALLDIPKKRQEVMPFYSRFIAILNPYFPAIGKSVRDSLDSEFRWLMRNKSRGLINFRMKNAKYISELTKFNIIPQYIVTMYCKRLTESFSNNDIEVLCLFLENCGLLLLSNPESNPHISQILKTLLRKRNALNLDQRTLMLIDNAYLMCNPTLSSENKAADKERTWFEKYIRYLIYEVLSPISYKYVFKQLRKLPWDSKYLSETSEDKDSQLVHKTLISCFTKPYKVNFDNLPIMAILVELLSRIYPWFGIIVVDLAVEKVKIELENNKFEHNRRRVAIIRYIGELYLSTILDSTEIFDILYLLLNIKKNTSLSTQLPEDIFWNDPNHAPENPDDFFITHLVCDLLTICGPSMISDFDKANVKIFLEFFELYLLTKVRPFSFETRFTIEEAFECVGSKFNDRLDPSEIFLSLNQTISTHEKFFIYKNYMLANQGKDTNVSSEIDNLQSPNDIATNSLESQLLDEKLGAEDLAEDFGTLDIEDGGDDSLDDNVSEISEMIDNFGASTETSDILNDIRKNNNKPESGEYEAEDFLNEVNSDYDESNILDETINFDDENDTDYCRNIAGKKEPVDSNASSVAELQNTLNFENELNNLISESLNNRRQEKMIALDVAIPFQLRDRNRNSDVGKSLIQNNGNKRTNDFKFKSQKTNSSNAQEESDRSKVDDSEPNLIAFSMLLGKKNKPQIKNVYVPDNSELALHTKAQQLVAQQEKAKLNRIVLSYAAQENSVQKNNTLKTAFGASKIVPYRKSVRINKKQTPSTIFED</sequence>
<feature type="compositionally biased region" description="Polar residues" evidence="4">
    <location>
        <begin position="1170"/>
        <end position="1181"/>
    </location>
</feature>
<evidence type="ECO:0000256" key="4">
    <source>
        <dbReference type="SAM" id="MobiDB-lite"/>
    </source>
</evidence>